<dbReference type="EMBL" id="ACNN01000020">
    <property type="protein sequence ID" value="EEN82826.1"/>
    <property type="molecule type" value="Genomic_DNA"/>
</dbReference>
<dbReference type="STRING" id="553175.POREN0001_0192"/>
<dbReference type="Proteomes" id="UP000004295">
    <property type="component" value="Unassembled WGS sequence"/>
</dbReference>
<sequence>MMKRYSHTLFFVAFATFGLLTSGLAQAQQPTKPQRADTLRRELTVVSDAEVHLGTVQPLASTYQFDKPKVTRLEPIPPRSTGDFTPPVLLPEYPALSNMASWVPRSNKAGYLDLSLGLEPVVRAQAGYTQCFKEKHVVDLHLRHNSTFNNNSRIYQGIPARLYTYRHLTDWDLSYEYRGKKFAHSFQIIGDYDQFNYYGLDAQTAAYLTSNRPPMEVKQDYEAAIYRYVRPGNVGRANLFGLDNQTSFRFLVEHTGRNYSQIPAFFSKWKHHELRFIGDFDLLFTSKQDFAWGLAGMLLYQDWQRTPKDPKQQTIYVPGGPLLSLYFNITPKIYFNGWLGNTEWQVTAGVNVLPLSPVFRASLRWRNNLEVFARVDGKVNMPSLHELARENRYLHPDSLLRPEMKFVDSELGIRAQLPGGVSLSLSGGYERTRNTHFWQPFLFGERADNNTPRFLAFTPQYARCHSWFVSGRVGYALGAKLQSSLQWTERRYKLDGGGVAQGKPIRSIDFSLIYSPTSNLDISAQASLREGIPFISPHDATKTLTTAQRVARVATAWRITDWLALHGELSAPFLLNSEYPLAYQDPNYIVGIVGATLRF</sequence>
<feature type="chain" id="PRO_5002926280" description="Outer membrane insertion signal domain protein" evidence="1">
    <location>
        <begin position="28"/>
        <end position="599"/>
    </location>
</feature>
<evidence type="ECO:0000256" key="1">
    <source>
        <dbReference type="SAM" id="SignalP"/>
    </source>
</evidence>
<proteinExistence type="predicted"/>
<protein>
    <recommendedName>
        <fullName evidence="4">Outer membrane insertion signal domain protein</fullName>
    </recommendedName>
</protein>
<reference evidence="2 3" key="1">
    <citation type="submission" date="2009-04" db="EMBL/GenBank/DDBJ databases">
        <authorList>
            <person name="Sebastian Y."/>
            <person name="Madupu R."/>
            <person name="Durkin A.S."/>
            <person name="Torralba M."/>
            <person name="Methe B."/>
            <person name="Sutton G.G."/>
            <person name="Strausberg R.L."/>
            <person name="Nelson K.E."/>
        </authorList>
    </citation>
    <scope>NUCLEOTIDE SEQUENCE [LARGE SCALE GENOMIC DNA]</scope>
    <source>
        <strain evidence="3">ATCC 35406 / BCRC 14492 / JCM 8526 / NCTC 13058 / HG 370</strain>
    </source>
</reference>
<feature type="signal peptide" evidence="1">
    <location>
        <begin position="1"/>
        <end position="27"/>
    </location>
</feature>
<evidence type="ECO:0008006" key="4">
    <source>
        <dbReference type="Google" id="ProtNLM"/>
    </source>
</evidence>
<evidence type="ECO:0000313" key="3">
    <source>
        <dbReference type="Proteomes" id="UP000004295"/>
    </source>
</evidence>
<dbReference type="SUPFAM" id="SSF56935">
    <property type="entry name" value="Porins"/>
    <property type="match status" value="1"/>
</dbReference>
<name>C3JAF6_POREA</name>
<dbReference type="AlphaFoldDB" id="C3JAF6"/>
<accession>C3JAF6</accession>
<gene>
    <name evidence="2" type="ORF">POREN0001_0192</name>
</gene>
<organism evidence="2 3">
    <name type="scientific">Porphyromonas endodontalis (strain ATCC 35406 / DSM 24491 / JCM 8526 / CCUG 16442 / BCRC 14492 / NCTC 13058 / HG 370)</name>
    <name type="common">Bacteroides endodontalis</name>
    <dbReference type="NCBI Taxonomy" id="553175"/>
    <lineage>
        <taxon>Bacteria</taxon>
        <taxon>Pseudomonadati</taxon>
        <taxon>Bacteroidota</taxon>
        <taxon>Bacteroidia</taxon>
        <taxon>Bacteroidales</taxon>
        <taxon>Porphyromonadaceae</taxon>
        <taxon>Porphyromonas</taxon>
    </lineage>
</organism>
<evidence type="ECO:0000313" key="2">
    <source>
        <dbReference type="EMBL" id="EEN82826.1"/>
    </source>
</evidence>
<dbReference type="eggNOG" id="COG4206">
    <property type="taxonomic scope" value="Bacteria"/>
</dbReference>
<keyword evidence="3" id="KW-1185">Reference proteome</keyword>
<comment type="caution">
    <text evidence="2">The sequence shown here is derived from an EMBL/GenBank/DDBJ whole genome shotgun (WGS) entry which is preliminary data.</text>
</comment>
<keyword evidence="1" id="KW-0732">Signal</keyword>